<comment type="caution">
    <text evidence="2">The sequence shown here is derived from an EMBL/GenBank/DDBJ whole genome shotgun (WGS) entry which is preliminary data.</text>
</comment>
<evidence type="ECO:0008006" key="4">
    <source>
        <dbReference type="Google" id="ProtNLM"/>
    </source>
</evidence>
<protein>
    <recommendedName>
        <fullName evidence="4">DUF5666 domain-containing protein</fullName>
    </recommendedName>
</protein>
<keyword evidence="3" id="KW-1185">Reference proteome</keyword>
<reference evidence="3" key="1">
    <citation type="journal article" date="2019" name="Int. J. Syst. Evol. Microbiol.">
        <title>The Global Catalogue of Microorganisms (GCM) 10K type strain sequencing project: providing services to taxonomists for standard genome sequencing and annotation.</title>
        <authorList>
            <consortium name="The Broad Institute Genomics Platform"/>
            <consortium name="The Broad Institute Genome Sequencing Center for Infectious Disease"/>
            <person name="Wu L."/>
            <person name="Ma J."/>
        </authorList>
    </citation>
    <scope>NUCLEOTIDE SEQUENCE [LARGE SCALE GENOMIC DNA]</scope>
    <source>
        <strain evidence="3">CCTCC AB 2017081</strain>
    </source>
</reference>
<evidence type="ECO:0000313" key="3">
    <source>
        <dbReference type="Proteomes" id="UP001595803"/>
    </source>
</evidence>
<proteinExistence type="predicted"/>
<name>A0ABV7ZAE7_9DEIO</name>
<evidence type="ECO:0000256" key="1">
    <source>
        <dbReference type="SAM" id="SignalP"/>
    </source>
</evidence>
<feature type="signal peptide" evidence="1">
    <location>
        <begin position="1"/>
        <end position="17"/>
    </location>
</feature>
<sequence>MRCALPLLTALGLVGCAAPEVPTPTLQLLAAPTSVVIGGRVLSAAAQPILVDSDLTVRVQVGTERPPLPALTVTGVYVVTDGGVWKRAVTSSQRRGCASGACQQATTSGRAAGLRVGQRVQVVTRLQDATGQSMWLRDADVAIRATP</sequence>
<dbReference type="RefSeq" id="WP_322472692.1">
    <property type="nucleotide sequence ID" value="NZ_JBHRZG010000010.1"/>
</dbReference>
<dbReference type="EMBL" id="JBHRZG010000010">
    <property type="protein sequence ID" value="MFC3833276.1"/>
    <property type="molecule type" value="Genomic_DNA"/>
</dbReference>
<feature type="chain" id="PRO_5046320246" description="DUF5666 domain-containing protein" evidence="1">
    <location>
        <begin position="18"/>
        <end position="147"/>
    </location>
</feature>
<accession>A0ABV7ZAE7</accession>
<dbReference type="Proteomes" id="UP001595803">
    <property type="component" value="Unassembled WGS sequence"/>
</dbReference>
<dbReference type="PROSITE" id="PS51257">
    <property type="entry name" value="PROKAR_LIPOPROTEIN"/>
    <property type="match status" value="1"/>
</dbReference>
<organism evidence="2 3">
    <name type="scientific">Deinococcus rufus</name>
    <dbReference type="NCBI Taxonomy" id="2136097"/>
    <lineage>
        <taxon>Bacteria</taxon>
        <taxon>Thermotogati</taxon>
        <taxon>Deinococcota</taxon>
        <taxon>Deinococci</taxon>
        <taxon>Deinococcales</taxon>
        <taxon>Deinococcaceae</taxon>
        <taxon>Deinococcus</taxon>
    </lineage>
</organism>
<evidence type="ECO:0000313" key="2">
    <source>
        <dbReference type="EMBL" id="MFC3833276.1"/>
    </source>
</evidence>
<keyword evidence="1" id="KW-0732">Signal</keyword>
<gene>
    <name evidence="2" type="ORF">ACFOSB_10435</name>
</gene>